<reference evidence="1 2" key="1">
    <citation type="submission" date="2023-02" db="EMBL/GenBank/DDBJ databases">
        <title>Oceanobacillus kimchii IFOP_LL358 isolated form Alexandrium catenella lab strain.</title>
        <authorList>
            <person name="Gajardo G."/>
            <person name="Ueki S."/>
            <person name="Maruyama F."/>
        </authorList>
    </citation>
    <scope>NUCLEOTIDE SEQUENCE [LARGE SCALE GENOMIC DNA]</scope>
    <source>
        <strain evidence="1 2">IFOP_LL358</strain>
    </source>
</reference>
<dbReference type="PANTHER" id="PTHR10000">
    <property type="entry name" value="PHOSPHOSERINE PHOSPHATASE"/>
    <property type="match status" value="1"/>
</dbReference>
<dbReference type="Gene3D" id="3.30.1240.10">
    <property type="match status" value="1"/>
</dbReference>
<evidence type="ECO:0000313" key="1">
    <source>
        <dbReference type="EMBL" id="GLO67198.1"/>
    </source>
</evidence>
<dbReference type="Gene3D" id="3.40.50.1000">
    <property type="entry name" value="HAD superfamily/HAD-like"/>
    <property type="match status" value="1"/>
</dbReference>
<dbReference type="SFLD" id="SFLDS00003">
    <property type="entry name" value="Haloacid_Dehalogenase"/>
    <property type="match status" value="1"/>
</dbReference>
<dbReference type="InterPro" id="IPR036412">
    <property type="entry name" value="HAD-like_sf"/>
</dbReference>
<dbReference type="NCBIfam" id="TIGR01484">
    <property type="entry name" value="HAD-SF-IIB"/>
    <property type="match status" value="1"/>
</dbReference>
<dbReference type="CDD" id="cd07516">
    <property type="entry name" value="HAD_Pase"/>
    <property type="match status" value="1"/>
</dbReference>
<dbReference type="Pfam" id="PF08282">
    <property type="entry name" value="Hydrolase_3"/>
    <property type="match status" value="2"/>
</dbReference>
<dbReference type="SFLD" id="SFLDG01140">
    <property type="entry name" value="C2.B:_Phosphomannomutase_and_P"/>
    <property type="match status" value="1"/>
</dbReference>
<organism evidence="1 2">
    <name type="scientific">Oceanobacillus kimchii</name>
    <dbReference type="NCBI Taxonomy" id="746691"/>
    <lineage>
        <taxon>Bacteria</taxon>
        <taxon>Bacillati</taxon>
        <taxon>Bacillota</taxon>
        <taxon>Bacilli</taxon>
        <taxon>Bacillales</taxon>
        <taxon>Bacillaceae</taxon>
        <taxon>Oceanobacillus</taxon>
    </lineage>
</organism>
<dbReference type="EMBL" id="BSKO01000001">
    <property type="protein sequence ID" value="GLO67198.1"/>
    <property type="molecule type" value="Genomic_DNA"/>
</dbReference>
<dbReference type="PROSITE" id="PS01228">
    <property type="entry name" value="COF_1"/>
    <property type="match status" value="1"/>
</dbReference>
<comment type="caution">
    <text evidence="1">The sequence shown here is derived from an EMBL/GenBank/DDBJ whole genome shotgun (WGS) entry which is preliminary data.</text>
</comment>
<sequence>MSDKQRVKLIALDMDGTLLTPEHEVSERNKKAIQNAMEQGIDVILSTGRSWDTCFPFAEELGLTSYLITANGGQIWTVEKELLQEHLLKTETVEKMYLLAREKNMHCWMISTEKVFRGHAPDNLYDHQWLKFGYASEDKNKLDQMIKELSYNEELELTNSLPTNIEINPKGVSKAQALKFLCEKIGITMDNVMAVGDSLNDIKMIQESGVGVAMGNAQVAIKKVANYTTDTNEEDGVGKAIEKYAL</sequence>
<accession>A0ABQ5TNL3</accession>
<evidence type="ECO:0000313" key="2">
    <source>
        <dbReference type="Proteomes" id="UP001275436"/>
    </source>
</evidence>
<dbReference type="InterPro" id="IPR006379">
    <property type="entry name" value="HAD-SF_hydro_IIB"/>
</dbReference>
<keyword evidence="2" id="KW-1185">Reference proteome</keyword>
<proteinExistence type="predicted"/>
<gene>
    <name evidence="1" type="primary">ycsE</name>
    <name evidence="1" type="ORF">MACH08_29820</name>
</gene>
<dbReference type="RefSeq" id="WP_317958257.1">
    <property type="nucleotide sequence ID" value="NZ_BSKO01000001.1"/>
</dbReference>
<protein>
    <submittedName>
        <fullName evidence="1">5-amino-6-(5-phospho-D-ribitylamino)uracil phosphatase YcsE</fullName>
    </submittedName>
</protein>
<dbReference type="SUPFAM" id="SSF56784">
    <property type="entry name" value="HAD-like"/>
    <property type="match status" value="1"/>
</dbReference>
<name>A0ABQ5TNL3_9BACI</name>
<dbReference type="InterPro" id="IPR023214">
    <property type="entry name" value="HAD_sf"/>
</dbReference>
<dbReference type="SFLD" id="SFLDG01144">
    <property type="entry name" value="C2.B.4:_PGP_Like"/>
    <property type="match status" value="1"/>
</dbReference>
<dbReference type="Proteomes" id="UP001275436">
    <property type="component" value="Unassembled WGS sequence"/>
</dbReference>
<dbReference type="PANTHER" id="PTHR10000:SF55">
    <property type="entry name" value="5-AMINO-6-(5-PHOSPHO-D-RIBITYLAMINO)URACIL PHOSPHATASE YCSE"/>
    <property type="match status" value="1"/>
</dbReference>